<evidence type="ECO:0000256" key="2">
    <source>
        <dbReference type="SAM" id="Phobius"/>
    </source>
</evidence>
<evidence type="ECO:0008006" key="5">
    <source>
        <dbReference type="Google" id="ProtNLM"/>
    </source>
</evidence>
<keyword evidence="2" id="KW-0812">Transmembrane</keyword>
<dbReference type="RefSeq" id="WP_165884401.1">
    <property type="nucleotide sequence ID" value="NZ_CP035810.1"/>
</dbReference>
<name>A0A6G8KZD2_9MICO</name>
<keyword evidence="2" id="KW-0472">Membrane</keyword>
<protein>
    <recommendedName>
        <fullName evidence="5">Lycopene cyclase domain-containing protein</fullName>
    </recommendedName>
</protein>
<accession>A0A6G8KZD2</accession>
<proteinExistence type="predicted"/>
<feature type="transmembrane region" description="Helical" evidence="2">
    <location>
        <begin position="6"/>
        <end position="25"/>
    </location>
</feature>
<dbReference type="Proteomes" id="UP000501518">
    <property type="component" value="Chromosome"/>
</dbReference>
<sequence>MTYTLINLVFLIPALGLLFAALLRLRSSDPSSARLGSPTDPAHRPATSAPADDSMTASRSRIHQRALAITAALLIGLTIIFDNLMIAAGLFTYDNHLGLSIGLMPIEDLAYTIVAVAALPSLWLLLGHRRIPRRPDDADGPRRPSDADRPHRPDDADRRGRP</sequence>
<organism evidence="3 4">
    <name type="scientific">Brevibacterium luteolum</name>
    <dbReference type="NCBI Taxonomy" id="199591"/>
    <lineage>
        <taxon>Bacteria</taxon>
        <taxon>Bacillati</taxon>
        <taxon>Actinomycetota</taxon>
        <taxon>Actinomycetes</taxon>
        <taxon>Micrococcales</taxon>
        <taxon>Brevibacteriaceae</taxon>
        <taxon>Brevibacterium</taxon>
    </lineage>
</organism>
<feature type="region of interest" description="Disordered" evidence="1">
    <location>
        <begin position="132"/>
        <end position="162"/>
    </location>
</feature>
<dbReference type="KEGG" id="blut:EW640_12585"/>
<feature type="compositionally biased region" description="Basic and acidic residues" evidence="1">
    <location>
        <begin position="133"/>
        <end position="162"/>
    </location>
</feature>
<feature type="transmembrane region" description="Helical" evidence="2">
    <location>
        <begin position="109"/>
        <end position="126"/>
    </location>
</feature>
<dbReference type="AlphaFoldDB" id="A0A6G8KZD2"/>
<evidence type="ECO:0000313" key="4">
    <source>
        <dbReference type="Proteomes" id="UP000501518"/>
    </source>
</evidence>
<gene>
    <name evidence="3" type="ORF">EW640_12585</name>
</gene>
<evidence type="ECO:0000256" key="1">
    <source>
        <dbReference type="SAM" id="MobiDB-lite"/>
    </source>
</evidence>
<feature type="transmembrane region" description="Helical" evidence="2">
    <location>
        <begin position="66"/>
        <end position="89"/>
    </location>
</feature>
<keyword evidence="2" id="KW-1133">Transmembrane helix</keyword>
<evidence type="ECO:0000313" key="3">
    <source>
        <dbReference type="EMBL" id="QIN30016.1"/>
    </source>
</evidence>
<feature type="region of interest" description="Disordered" evidence="1">
    <location>
        <begin position="31"/>
        <end position="56"/>
    </location>
</feature>
<dbReference type="EMBL" id="CP035810">
    <property type="protein sequence ID" value="QIN30016.1"/>
    <property type="molecule type" value="Genomic_DNA"/>
</dbReference>
<reference evidence="3 4" key="1">
    <citation type="submission" date="2019-02" db="EMBL/GenBank/DDBJ databases">
        <title>Complete Genome Sequence and Methylome Analysis of Brevibacterium luteolum NEB1784.</title>
        <authorList>
            <person name="Fomenkov A."/>
            <person name="Roberts R.J."/>
        </authorList>
    </citation>
    <scope>NUCLEOTIDE SEQUENCE [LARGE SCALE GENOMIC DNA]</scope>
    <source>
        <strain evidence="3 4">NEB1784</strain>
    </source>
</reference>